<evidence type="ECO:0000313" key="3">
    <source>
        <dbReference type="EMBL" id="CAE0584333.1"/>
    </source>
</evidence>
<dbReference type="Pfam" id="PF12237">
    <property type="entry name" value="PCIF1_WW"/>
    <property type="match status" value="1"/>
</dbReference>
<feature type="region of interest" description="Disordered" evidence="1">
    <location>
        <begin position="1"/>
        <end position="21"/>
    </location>
</feature>
<dbReference type="AlphaFoldDB" id="A0A7S3TJ69"/>
<accession>A0A7S3TJ69</accession>
<feature type="domain" description="PCIF1 WW" evidence="2">
    <location>
        <begin position="18"/>
        <end position="92"/>
    </location>
</feature>
<dbReference type="PANTHER" id="PTHR21727:SF0">
    <property type="entry name" value="MRNA (2'-O-METHYLADENOSINE-N(6)-)-METHYLTRANSFERASE"/>
    <property type="match status" value="1"/>
</dbReference>
<evidence type="ECO:0000256" key="1">
    <source>
        <dbReference type="SAM" id="MobiDB-lite"/>
    </source>
</evidence>
<dbReference type="GO" id="GO:0099122">
    <property type="term" value="F:RNA polymerase II C-terminal domain binding"/>
    <property type="evidence" value="ECO:0007669"/>
    <property type="project" value="InterPro"/>
</dbReference>
<gene>
    <name evidence="3" type="ORF">EHUX00137_LOCUS38476</name>
</gene>
<evidence type="ECO:0000259" key="2">
    <source>
        <dbReference type="Pfam" id="PF12237"/>
    </source>
</evidence>
<reference evidence="3" key="1">
    <citation type="submission" date="2021-01" db="EMBL/GenBank/DDBJ databases">
        <authorList>
            <person name="Corre E."/>
            <person name="Pelletier E."/>
            <person name="Niang G."/>
            <person name="Scheremetjew M."/>
            <person name="Finn R."/>
            <person name="Kale V."/>
            <person name="Holt S."/>
            <person name="Cochrane G."/>
            <person name="Meng A."/>
            <person name="Brown T."/>
            <person name="Cohen L."/>
        </authorList>
    </citation>
    <scope>NUCLEOTIDE SEQUENCE</scope>
    <source>
        <strain evidence="3">379</strain>
    </source>
</reference>
<sequence>MRDLSHHLPRSPHISPQAECGPPYDDGIMAMAVRAIDAELASRPAGCPGSFVLVVPDWRSPQPADFVRAAEASPHLSHVLELPKEEHRYLDGFQHLASSASPRYVLGETGSLLIFLQNAAGARAWPVCEAALQRQRREWNLSARGQALAPPSSDRATDAATALRIAADGAAADGAIGAADAAEGSISVSHTTAVATSGALLCLDLSVPCPGALGGHRDLASLLWSLGKIYCSSGGAPRGGGGYDAFADDQDAWRKVRWRSADAEALRTAAWAAARAAARGLCAGAGGFTCVVEIELCFGPPGTAEGDAATDALTPRVVGLALPAV</sequence>
<protein>
    <recommendedName>
        <fullName evidence="2">PCIF1 WW domain-containing protein</fullName>
    </recommendedName>
</protein>
<dbReference type="InterPro" id="IPR039881">
    <property type="entry name" value="PCIF1-like"/>
</dbReference>
<proteinExistence type="predicted"/>
<dbReference type="GO" id="GO:0016422">
    <property type="term" value="F:mRNA (2'-O-methyladenosine-N6-)-methyltransferase activity"/>
    <property type="evidence" value="ECO:0007669"/>
    <property type="project" value="InterPro"/>
</dbReference>
<dbReference type="InterPro" id="IPR022035">
    <property type="entry name" value="PCIF1_WW"/>
</dbReference>
<organism evidence="3">
    <name type="scientific">Emiliania huxleyi</name>
    <name type="common">Coccolithophore</name>
    <name type="synonym">Pontosphaera huxleyi</name>
    <dbReference type="NCBI Taxonomy" id="2903"/>
    <lineage>
        <taxon>Eukaryota</taxon>
        <taxon>Haptista</taxon>
        <taxon>Haptophyta</taxon>
        <taxon>Prymnesiophyceae</taxon>
        <taxon>Isochrysidales</taxon>
        <taxon>Noelaerhabdaceae</taxon>
        <taxon>Emiliania</taxon>
    </lineage>
</organism>
<name>A0A7S3TJ69_EMIHU</name>
<dbReference type="PANTHER" id="PTHR21727">
    <property type="entry name" value="PHOSPHORYLATED CTD INTERACTING FACTOR 1"/>
    <property type="match status" value="1"/>
</dbReference>
<dbReference type="EMBL" id="HBIR01049266">
    <property type="protein sequence ID" value="CAE0584333.1"/>
    <property type="molecule type" value="Transcribed_RNA"/>
</dbReference>